<keyword evidence="11" id="KW-1185">Reference proteome</keyword>
<feature type="signal peptide" evidence="4">
    <location>
        <begin position="1"/>
        <end position="25"/>
    </location>
</feature>
<organism evidence="10 11">
    <name type="scientific">Clostridium saudiense</name>
    <dbReference type="NCBI Taxonomy" id="1414720"/>
    <lineage>
        <taxon>Bacteria</taxon>
        <taxon>Bacillati</taxon>
        <taxon>Bacillota</taxon>
        <taxon>Clostridia</taxon>
        <taxon>Eubacteriales</taxon>
        <taxon>Clostridiaceae</taxon>
        <taxon>Clostridium</taxon>
    </lineage>
</organism>
<feature type="domain" description="Peptidase M60" evidence="8">
    <location>
        <begin position="1015"/>
        <end position="1399"/>
    </location>
</feature>
<dbReference type="InterPro" id="IPR031161">
    <property type="entry name" value="Peptidase_M60_dom"/>
</dbReference>
<gene>
    <name evidence="10" type="ORF">H6A19_11360</name>
</gene>
<feature type="domain" description="Dockerin" evidence="9">
    <location>
        <begin position="272"/>
        <end position="333"/>
    </location>
</feature>
<dbReference type="PROSITE" id="PS00018">
    <property type="entry name" value="EF_HAND_1"/>
    <property type="match status" value="2"/>
</dbReference>
<dbReference type="Gene3D" id="1.10.390.30">
    <property type="entry name" value="Peptidase M60, enhancin-like domain 3"/>
    <property type="match status" value="1"/>
</dbReference>
<dbReference type="Gene3D" id="2.60.120.260">
    <property type="entry name" value="Galactose-binding domain-like"/>
    <property type="match status" value="2"/>
</dbReference>
<evidence type="ECO:0000313" key="11">
    <source>
        <dbReference type="Proteomes" id="UP000767334"/>
    </source>
</evidence>
<keyword evidence="4" id="KW-0732">Signal</keyword>
<reference evidence="10 11" key="1">
    <citation type="journal article" date="2021" name="Sci. Rep.">
        <title>The distribution of antibiotic resistance genes in chicken gut microbiota commensals.</title>
        <authorList>
            <person name="Juricova H."/>
            <person name="Matiasovicova J."/>
            <person name="Kubasova T."/>
            <person name="Cejkova D."/>
            <person name="Rychlik I."/>
        </authorList>
    </citation>
    <scope>NUCLEOTIDE SEQUENCE [LARGE SCALE GENOMIC DNA]</scope>
    <source>
        <strain evidence="10 11">An435</strain>
    </source>
</reference>
<keyword evidence="2" id="KW-0378">Hydrolase</keyword>
<dbReference type="InterPro" id="IPR002105">
    <property type="entry name" value="Dockerin_1_rpt"/>
</dbReference>
<evidence type="ECO:0000256" key="1">
    <source>
        <dbReference type="ARBA" id="ARBA00023157"/>
    </source>
</evidence>
<evidence type="ECO:0000259" key="6">
    <source>
        <dbReference type="PROSITE" id="PS50222"/>
    </source>
</evidence>
<dbReference type="Gene3D" id="2.60.40.10">
    <property type="entry name" value="Immunoglobulins"/>
    <property type="match status" value="2"/>
</dbReference>
<dbReference type="PANTHER" id="PTHR44170">
    <property type="entry name" value="PROTEIN SIDEKICK"/>
    <property type="match status" value="1"/>
</dbReference>
<dbReference type="Gene3D" id="1.10.1330.10">
    <property type="entry name" value="Dockerin domain"/>
    <property type="match status" value="1"/>
</dbReference>
<sequence length="1980" mass="220064">MKKIVSCTIATALATTNLTTMSVEAMNSTTKVDDSINVNEHINNSTEVIVEDIDKIENNNTTVESDNSSDNNLNENNSVNDSNSEESLTQDNGQTFEENNISFDDKLENNDVQDNSSVEDEQSNNINKINVNEKLSQSKATSSEEIKSYGKLEFDINFAMPIINTDSININLFKENQNIGQISDLSTEEGTLDNGVTYRIEKLNSKKQPLEDGENDIYFLHIIIEKLELGTYSAEIKSESYIDTTVDNIEIKDFSKRVILGTSYNEALKYNGVFLAGDVDGDGKIDMGDYNLVFENIGSSNSKYDINKDGKVNVTDLTYVNENIGSTRGNVEIVDTDAILDLNKITIDDSNLKLEEGTDVRDIFVDNNKSVTMTKVDGEAPSEESPLVIGIDLSTGLRSNEAVEMEQIVLKEPEYSSNGEAALPSTGTITYEDENGNVETISFPNEGAGVATFRSAESGDLVIDLGKQVAVKKISINVTGNRGNKKISEIAKIEFLNNVYKEIPEPEMNIPQIKTVETSTNLHDERITLTWDPQPNVTAYEVTYQKLDSNGNVKSTKKLQTNKTSLNILDKDIKPYDIYRVSIQSLNGEWSSGYEGESENPSAFDGKPDNVDENYNIIQSYYDGYKGTVSEIQVVPIQSPEPPRNLTTVQGYKSFTVSWEEHSQAREFDIYYRKVGDTDKSWIKANDNNKKVTEDSSDVTNPDKSKLVKSHSYTINNLEDNATYEVRVTATNHLGTSKMSSTYIASTTSVNPPVMSEYKLINRPTDENEIGTTHIIDVRNKLDADGWATNDSALKYDSEYALVDGDFTTSWKVNDWDTGASYGSNRGSEITFDDSYAIGSIAFAETLEQGYNMSLYKVKVTYWDEEGNQNVVYPTSFQSKVSNGHKYYTVKLSEPITAKKIKVDTSGYGGSVQTMSEIRFYEYDSLADDIKALYTDDLRLVLKDDVTQETLDELANRLNTPDPISNEYHPDKSVLEAELEVAQKLFDDKQVSEKITKLDASIRSGGTGPSLGMQNDWQSLGSVARPSVDEDGTSKQIVVYMGSSDPNTRVQITFLQNYGLPSAYQGGTVTIKPGRTEITIPSIISADVEKGGQVMARVTSGSTSANIQIRLSGVTDIPHLDVNNLINDESKENEVKDRIRTYITELKAYMTDVKSLYPTEVSDTDKENNIYLYDEKTSPLNTTDIEGDRFTLTLPASEILKGIEEGLAGNEEAQVERVYNALLAWEQEVQVGFAKKGVFESVQDFNNNGEIDTEDTAYFNKHKAPETRLNIKYQRMMMGAAAYASGHHIGVGFGSSNYIQGVPYKFDSEGNVTNSNEAHLYGTLIGHEMGHVMDIGDRLYPETSNNLMVAITSTMLDEDSPYASSMSALYEKVTSNTLGLSTNRSVVLNMLWQPYLAYEDNSTYKMLLNGFDGNLDDDSYFAKLNRAYREMTEEERANGDRDQWLIRMSSKVVGKDLTDFYEAHGIIANATTLEYVSQFPKETKKIQYINDEARRRRMAGTADMEAGTTLSAEFGTDSKGNKITDGSYVNDKKVSINLSVDKSNDNILGYEIYRNGEPCGFIVRNKDGEETVYTDVVDNMNNRVVEYSAIAYDYNLNPTNEVEIGTVKIRHEGGLAKSSTLLTTNTISVHEENNDIHSCEGNEDLTLALDDDNTTAYEGRMLSKSEYNSSVHGTEMNPNNDPYLILDTTEMQTLVGIKYTAPLETTGFIFKKESIVSSALNKYKIEVSKDGVNWTTAKEGTLSLTAENPTATIYFDKEGVTGGNQLNSYNARYVKITALGTKNISAAELELITPPGDNIEIGVADDNINYKNGIGILKEDYVYQVDNTETEENEEKSIPAGSIIITGEYRGNPAFNVPLVLNQNEEHIADKYDGILLAEVPDNGNLEEIAEGNWIYWVEPEYVAEYMENNTEIFAELYRTDSADALEGGQRLVSDTFRIAVPDELPEISLTSGKTRSLTSNNIKAIEIKESTINKITEGR</sequence>
<evidence type="ECO:0000259" key="9">
    <source>
        <dbReference type="PROSITE" id="PS51766"/>
    </source>
</evidence>
<evidence type="ECO:0000256" key="4">
    <source>
        <dbReference type="SAM" id="SignalP"/>
    </source>
</evidence>
<dbReference type="EMBL" id="JACJLL010000071">
    <property type="protein sequence ID" value="MBM6819926.1"/>
    <property type="molecule type" value="Genomic_DNA"/>
</dbReference>
<protein>
    <submittedName>
        <fullName evidence="10">Fibronectin type III domain-containing protein</fullName>
    </submittedName>
</protein>
<dbReference type="PROSITE" id="PS50222">
    <property type="entry name" value="EF_HAND_2"/>
    <property type="match status" value="1"/>
</dbReference>
<dbReference type="SMART" id="SM00060">
    <property type="entry name" value="FN3"/>
    <property type="match status" value="2"/>
</dbReference>
<dbReference type="SMART" id="SM01276">
    <property type="entry name" value="M60-like"/>
    <property type="match status" value="1"/>
</dbReference>
<feature type="domain" description="F5/8 type C" evidence="5">
    <location>
        <begin position="1624"/>
        <end position="1794"/>
    </location>
</feature>
<proteinExistence type="predicted"/>
<dbReference type="InterPro" id="IPR036439">
    <property type="entry name" value="Dockerin_dom_sf"/>
</dbReference>
<evidence type="ECO:0000259" key="8">
    <source>
        <dbReference type="PROSITE" id="PS51723"/>
    </source>
</evidence>
<dbReference type="Pfam" id="PF00041">
    <property type="entry name" value="fn3"/>
    <property type="match status" value="2"/>
</dbReference>
<evidence type="ECO:0000256" key="2">
    <source>
        <dbReference type="ARBA" id="ARBA00023295"/>
    </source>
</evidence>
<dbReference type="InterPro" id="IPR036116">
    <property type="entry name" value="FN3_sf"/>
</dbReference>
<evidence type="ECO:0000259" key="7">
    <source>
        <dbReference type="PROSITE" id="PS50853"/>
    </source>
</evidence>
<dbReference type="CDD" id="cd14254">
    <property type="entry name" value="Dockerin_II"/>
    <property type="match status" value="1"/>
</dbReference>
<dbReference type="Proteomes" id="UP000767334">
    <property type="component" value="Unassembled WGS sequence"/>
</dbReference>
<dbReference type="InterPro" id="IPR016134">
    <property type="entry name" value="Dockerin_dom"/>
</dbReference>
<feature type="compositionally biased region" description="Low complexity" evidence="3">
    <location>
        <begin position="63"/>
        <end position="87"/>
    </location>
</feature>
<dbReference type="Pfam" id="PF13402">
    <property type="entry name" value="Peptidase_M60"/>
    <property type="match status" value="1"/>
</dbReference>
<evidence type="ECO:0000313" key="10">
    <source>
        <dbReference type="EMBL" id="MBM6819926.1"/>
    </source>
</evidence>
<dbReference type="InterPro" id="IPR003961">
    <property type="entry name" value="FN3_dom"/>
</dbReference>
<name>A0ABS2FIV9_9CLOT</name>
<feature type="compositionally biased region" description="Polar residues" evidence="3">
    <location>
        <begin position="89"/>
        <end position="102"/>
    </location>
</feature>
<feature type="compositionally biased region" description="Polar residues" evidence="3">
    <location>
        <begin position="123"/>
        <end position="141"/>
    </location>
</feature>
<feature type="domain" description="EF-hand" evidence="6">
    <location>
        <begin position="265"/>
        <end position="300"/>
    </location>
</feature>
<dbReference type="InterPro" id="IPR042279">
    <property type="entry name" value="Pep_M60_3"/>
</dbReference>
<keyword evidence="1" id="KW-1015">Disulfide bond</keyword>
<dbReference type="CDD" id="cd00063">
    <property type="entry name" value="FN3"/>
    <property type="match status" value="2"/>
</dbReference>
<dbReference type="PROSITE" id="PS51766">
    <property type="entry name" value="DOCKERIN"/>
    <property type="match status" value="1"/>
</dbReference>
<dbReference type="InterPro" id="IPR000421">
    <property type="entry name" value="FA58C"/>
</dbReference>
<dbReference type="InterPro" id="IPR008979">
    <property type="entry name" value="Galactose-bd-like_sf"/>
</dbReference>
<feature type="domain" description="Fibronectin type-III" evidence="7">
    <location>
        <begin position="639"/>
        <end position="750"/>
    </location>
</feature>
<dbReference type="InterPro" id="IPR013783">
    <property type="entry name" value="Ig-like_fold"/>
</dbReference>
<evidence type="ECO:0000256" key="3">
    <source>
        <dbReference type="SAM" id="MobiDB-lite"/>
    </source>
</evidence>
<evidence type="ECO:0000259" key="5">
    <source>
        <dbReference type="PROSITE" id="PS50022"/>
    </source>
</evidence>
<dbReference type="PROSITE" id="PS51723">
    <property type="entry name" value="PEPTIDASE_M60"/>
    <property type="match status" value="1"/>
</dbReference>
<dbReference type="InterPro" id="IPR018247">
    <property type="entry name" value="EF_Hand_1_Ca_BS"/>
</dbReference>
<dbReference type="PROSITE" id="PS50853">
    <property type="entry name" value="FN3"/>
    <property type="match status" value="2"/>
</dbReference>
<dbReference type="SUPFAM" id="SSF49785">
    <property type="entry name" value="Galactose-binding domain-like"/>
    <property type="match status" value="2"/>
</dbReference>
<feature type="region of interest" description="Disordered" evidence="3">
    <location>
        <begin position="60"/>
        <end position="142"/>
    </location>
</feature>
<feature type="domain" description="Fibronectin type-III" evidence="7">
    <location>
        <begin position="510"/>
        <end position="601"/>
    </location>
</feature>
<keyword evidence="2" id="KW-0326">Glycosidase</keyword>
<dbReference type="Pfam" id="PF00404">
    <property type="entry name" value="Dockerin_1"/>
    <property type="match status" value="1"/>
</dbReference>
<accession>A0ABS2FIV9</accession>
<dbReference type="PANTHER" id="PTHR44170:SF6">
    <property type="entry name" value="CONTACTIN"/>
    <property type="match status" value="1"/>
</dbReference>
<dbReference type="InterPro" id="IPR002048">
    <property type="entry name" value="EF_hand_dom"/>
</dbReference>
<dbReference type="PROSITE" id="PS50022">
    <property type="entry name" value="FA58C_3"/>
    <property type="match status" value="1"/>
</dbReference>
<dbReference type="SUPFAM" id="SSF49265">
    <property type="entry name" value="Fibronectin type III"/>
    <property type="match status" value="2"/>
</dbReference>
<dbReference type="RefSeq" id="WP_204572406.1">
    <property type="nucleotide sequence ID" value="NZ_JACJLL010000071.1"/>
</dbReference>
<comment type="caution">
    <text evidence="10">The sequence shown here is derived from an EMBL/GenBank/DDBJ whole genome shotgun (WGS) entry which is preliminary data.</text>
</comment>
<feature type="chain" id="PRO_5047212201" evidence="4">
    <location>
        <begin position="26"/>
        <end position="1980"/>
    </location>
</feature>
<dbReference type="SUPFAM" id="SSF63446">
    <property type="entry name" value="Type I dockerin domain"/>
    <property type="match status" value="1"/>
</dbReference>